<evidence type="ECO:0000313" key="4">
    <source>
        <dbReference type="EMBL" id="RLL63956.1"/>
    </source>
</evidence>
<comment type="similarity">
    <text evidence="1">Belongs to the short-chain dehydrogenases/reductases (SDR) family.</text>
</comment>
<proteinExistence type="inferred from homology"/>
<dbReference type="SUPFAM" id="SSF51735">
    <property type="entry name" value="NAD(P)-binding Rossmann-fold domains"/>
    <property type="match status" value="1"/>
</dbReference>
<evidence type="ECO:0000256" key="1">
    <source>
        <dbReference type="ARBA" id="ARBA00006484"/>
    </source>
</evidence>
<dbReference type="PANTHER" id="PTHR24321">
    <property type="entry name" value="DEHYDROGENASES, SHORT CHAIN"/>
    <property type="match status" value="1"/>
</dbReference>
<dbReference type="InterPro" id="IPR036291">
    <property type="entry name" value="NAD(P)-bd_dom_sf"/>
</dbReference>
<dbReference type="PRINTS" id="PR00080">
    <property type="entry name" value="SDRFAMILY"/>
</dbReference>
<accession>A0A421BM07</accession>
<feature type="region of interest" description="Disordered" evidence="3">
    <location>
        <begin position="1"/>
        <end position="29"/>
    </location>
</feature>
<evidence type="ECO:0000256" key="2">
    <source>
        <dbReference type="ARBA" id="ARBA00023002"/>
    </source>
</evidence>
<evidence type="ECO:0000256" key="3">
    <source>
        <dbReference type="SAM" id="MobiDB-lite"/>
    </source>
</evidence>
<keyword evidence="2" id="KW-0560">Oxidoreductase</keyword>
<dbReference type="InterPro" id="IPR002347">
    <property type="entry name" value="SDR_fam"/>
</dbReference>
<gene>
    <name evidence="4" type="ORF">DYS74_13490</name>
</gene>
<dbReference type="AlphaFoldDB" id="A0A421BM07"/>
<comment type="caution">
    <text evidence="4">The sequence shown here is derived from an EMBL/GenBank/DDBJ whole genome shotgun (WGS) entry which is preliminary data.</text>
</comment>
<dbReference type="FunFam" id="3.40.50.720:FF:000084">
    <property type="entry name" value="Short-chain dehydrogenase reductase"/>
    <property type="match status" value="1"/>
</dbReference>
<dbReference type="PRINTS" id="PR00081">
    <property type="entry name" value="GDHRDH"/>
</dbReference>
<dbReference type="GO" id="GO:0016491">
    <property type="term" value="F:oxidoreductase activity"/>
    <property type="evidence" value="ECO:0007669"/>
    <property type="project" value="UniProtKB-KW"/>
</dbReference>
<dbReference type="PANTHER" id="PTHR24321:SF8">
    <property type="entry name" value="ESTRADIOL 17-BETA-DEHYDROGENASE 8-RELATED"/>
    <property type="match status" value="1"/>
</dbReference>
<dbReference type="Gene3D" id="3.40.50.720">
    <property type="entry name" value="NAD(P)-binding Rossmann-like Domain"/>
    <property type="match status" value="1"/>
</dbReference>
<feature type="compositionally biased region" description="Low complexity" evidence="3">
    <location>
        <begin position="8"/>
        <end position="20"/>
    </location>
</feature>
<organism evidence="4 5">
    <name type="scientific">Paenirhodobacter hankyongi</name>
    <dbReference type="NCBI Taxonomy" id="2294033"/>
    <lineage>
        <taxon>Bacteria</taxon>
        <taxon>Pseudomonadati</taxon>
        <taxon>Pseudomonadota</taxon>
        <taxon>Alphaproteobacteria</taxon>
        <taxon>Rhodobacterales</taxon>
        <taxon>Rhodobacter group</taxon>
        <taxon>Paenirhodobacter</taxon>
    </lineage>
</organism>
<name>A0A421BM07_9RHOB</name>
<sequence>MTPCAAWRAGGAKPQPAAPRARAHEGDGSMNMRFAGKTAVVTGGVGALGTAIGLRIAQEGGRVFLADQKPDGVEAVMAAFEGLPAPQIVPLDVTSEEDWQRALEGVVREAGRLDVLVNAAGVVGSASFLIDALPMAEWRRIMSVNADGTFLGTREAIRVMKETGGGAVVNIGSTTAFLGSVDAIPYNVSKATVRALTRSAAMSAGKSGYRVRVNAVHPTWVWTPLIEAMLLKRYGSKEKALEVILAQHCTDRLPMPADIANAVAFLASDEASLITGADLVVDGGRTLG</sequence>
<reference evidence="4 5" key="1">
    <citation type="submission" date="2018-10" db="EMBL/GenBank/DDBJ databases">
        <title>Rhodobacter sp . BO-81.</title>
        <authorList>
            <person name="Im W.T."/>
        </authorList>
    </citation>
    <scope>NUCLEOTIDE SEQUENCE [LARGE SCALE GENOMIC DNA]</scope>
    <source>
        <strain evidence="4 5">BO-81</strain>
    </source>
</reference>
<evidence type="ECO:0000313" key="5">
    <source>
        <dbReference type="Proteomes" id="UP000279673"/>
    </source>
</evidence>
<dbReference type="Pfam" id="PF13561">
    <property type="entry name" value="adh_short_C2"/>
    <property type="match status" value="1"/>
</dbReference>
<dbReference type="Proteomes" id="UP000279673">
    <property type="component" value="Unassembled WGS sequence"/>
</dbReference>
<protein>
    <submittedName>
        <fullName evidence="4">SDR family oxidoreductase</fullName>
    </submittedName>
</protein>
<keyword evidence="5" id="KW-1185">Reference proteome</keyword>
<dbReference type="EMBL" id="RCHI01000013">
    <property type="protein sequence ID" value="RLL63956.1"/>
    <property type="molecule type" value="Genomic_DNA"/>
</dbReference>